<reference evidence="2 3" key="1">
    <citation type="submission" date="2020-08" db="EMBL/GenBank/DDBJ databases">
        <title>Genomic Encyclopedia of Type Strains, Phase IV (KMG-IV): sequencing the most valuable type-strain genomes for metagenomic binning, comparative biology and taxonomic classification.</title>
        <authorList>
            <person name="Goeker M."/>
        </authorList>
    </citation>
    <scope>NUCLEOTIDE SEQUENCE [LARGE SCALE GENOMIC DNA]</scope>
    <source>
        <strain evidence="2 3">DSM 103737</strain>
    </source>
</reference>
<organism evidence="2 3">
    <name type="scientific">Chelatococcus caeni</name>
    <dbReference type="NCBI Taxonomy" id="1348468"/>
    <lineage>
        <taxon>Bacteria</taxon>
        <taxon>Pseudomonadati</taxon>
        <taxon>Pseudomonadota</taxon>
        <taxon>Alphaproteobacteria</taxon>
        <taxon>Hyphomicrobiales</taxon>
        <taxon>Chelatococcaceae</taxon>
        <taxon>Chelatococcus</taxon>
    </lineage>
</organism>
<sequence length="201" mass="23123">MEFIFASICFFAIAAIIWNLAAAAFFGDKEKRKALAGFFLVIAAIAVYAGMEYADYNSRRAGFIDNKDRIAAEKEGFSRADEWRAFNEEKLAKQKADEEQKVAACRSDLECWSKKAVQVGISLCLKRVQTMAEYEYEWLGGVFDRLSRVRWQDKENGIITLIGDKIAMRDEFGSWARKMYECDVDPVAEPYDKRLLEVRIY</sequence>
<evidence type="ECO:0000313" key="2">
    <source>
        <dbReference type="EMBL" id="MBB4017404.1"/>
    </source>
</evidence>
<comment type="caution">
    <text evidence="2">The sequence shown here is derived from an EMBL/GenBank/DDBJ whole genome shotgun (WGS) entry which is preliminary data.</text>
</comment>
<keyword evidence="1" id="KW-1133">Transmembrane helix</keyword>
<protein>
    <submittedName>
        <fullName evidence="2">Uncharacterized protein</fullName>
    </submittedName>
</protein>
<dbReference type="RefSeq" id="WP_183316757.1">
    <property type="nucleotide sequence ID" value="NZ_JACIEN010000002.1"/>
</dbReference>
<dbReference type="EMBL" id="JACIEN010000002">
    <property type="protein sequence ID" value="MBB4017404.1"/>
    <property type="molecule type" value="Genomic_DNA"/>
</dbReference>
<proteinExistence type="predicted"/>
<keyword evidence="3" id="KW-1185">Reference proteome</keyword>
<evidence type="ECO:0000313" key="3">
    <source>
        <dbReference type="Proteomes" id="UP000577362"/>
    </source>
</evidence>
<evidence type="ECO:0000256" key="1">
    <source>
        <dbReference type="SAM" id="Phobius"/>
    </source>
</evidence>
<dbReference type="Proteomes" id="UP000577362">
    <property type="component" value="Unassembled WGS sequence"/>
</dbReference>
<accession>A0A840BWL4</accession>
<feature type="transmembrane region" description="Helical" evidence="1">
    <location>
        <begin position="33"/>
        <end position="51"/>
    </location>
</feature>
<gene>
    <name evidence="2" type="ORF">GGR16_002433</name>
</gene>
<dbReference type="AlphaFoldDB" id="A0A840BWL4"/>
<keyword evidence="1" id="KW-0472">Membrane</keyword>
<keyword evidence="1" id="KW-0812">Transmembrane</keyword>
<name>A0A840BWL4_9HYPH</name>